<dbReference type="GO" id="GO:0003676">
    <property type="term" value="F:nucleic acid binding"/>
    <property type="evidence" value="ECO:0007669"/>
    <property type="project" value="InterPro"/>
</dbReference>
<evidence type="ECO:0000313" key="4">
    <source>
        <dbReference type="Proteomes" id="UP000005238"/>
    </source>
</evidence>
<dbReference type="PANTHER" id="PTHR42648:SF28">
    <property type="entry name" value="TRANSPOSON-ENCODED PROTEIN WITH RIBONUCLEASE H-LIKE AND RETROVIRUS ZINC FINGER-LIKE DOMAINS"/>
    <property type="match status" value="1"/>
</dbReference>
<dbReference type="PROSITE" id="PS50994">
    <property type="entry name" value="INTEGRASE"/>
    <property type="match status" value="1"/>
</dbReference>
<dbReference type="Proteomes" id="UP000005238">
    <property type="component" value="Unassembled WGS sequence"/>
</dbReference>
<evidence type="ECO:0000259" key="2">
    <source>
        <dbReference type="PROSITE" id="PS50994"/>
    </source>
</evidence>
<organism evidence="3 4">
    <name type="scientific">Phytophthora ramorum</name>
    <name type="common">Sudden oak death agent</name>
    <dbReference type="NCBI Taxonomy" id="164328"/>
    <lineage>
        <taxon>Eukaryota</taxon>
        <taxon>Sar</taxon>
        <taxon>Stramenopiles</taxon>
        <taxon>Oomycota</taxon>
        <taxon>Peronosporomycetes</taxon>
        <taxon>Peronosporales</taxon>
        <taxon>Peronosporaceae</taxon>
        <taxon>Phytophthora</taxon>
    </lineage>
</organism>
<dbReference type="VEuPathDB" id="FungiDB:KRP23_14735"/>
<keyword evidence="1" id="KW-0645">Protease</keyword>
<dbReference type="InterPro" id="IPR036397">
    <property type="entry name" value="RNaseH_sf"/>
</dbReference>
<reference evidence="4" key="1">
    <citation type="journal article" date="2006" name="Science">
        <title>Phytophthora genome sequences uncover evolutionary origins and mechanisms of pathogenesis.</title>
        <authorList>
            <person name="Tyler B.M."/>
            <person name="Tripathy S."/>
            <person name="Zhang X."/>
            <person name="Dehal P."/>
            <person name="Jiang R.H."/>
            <person name="Aerts A."/>
            <person name="Arredondo F.D."/>
            <person name="Baxter L."/>
            <person name="Bensasson D."/>
            <person name="Beynon J.L."/>
            <person name="Chapman J."/>
            <person name="Damasceno C.M."/>
            <person name="Dorrance A.E."/>
            <person name="Dou D."/>
            <person name="Dickerman A.W."/>
            <person name="Dubchak I.L."/>
            <person name="Garbelotto M."/>
            <person name="Gijzen M."/>
            <person name="Gordon S.G."/>
            <person name="Govers F."/>
            <person name="Grunwald N.J."/>
            <person name="Huang W."/>
            <person name="Ivors K.L."/>
            <person name="Jones R.W."/>
            <person name="Kamoun S."/>
            <person name="Krampis K."/>
            <person name="Lamour K.H."/>
            <person name="Lee M.K."/>
            <person name="McDonald W.H."/>
            <person name="Medina M."/>
            <person name="Meijer H.J."/>
            <person name="Nordberg E.K."/>
            <person name="Maclean D.J."/>
            <person name="Ospina-Giraldo M.D."/>
            <person name="Morris P.F."/>
            <person name="Phuntumart V."/>
            <person name="Putnam N.H."/>
            <person name="Rash S."/>
            <person name="Rose J.K."/>
            <person name="Sakihama Y."/>
            <person name="Salamov A.A."/>
            <person name="Savidor A."/>
            <person name="Scheuring C.F."/>
            <person name="Smith B.M."/>
            <person name="Sobral B.W."/>
            <person name="Terry A."/>
            <person name="Torto-Alalibo T.A."/>
            <person name="Win J."/>
            <person name="Xu Z."/>
            <person name="Zhang H."/>
            <person name="Grigoriev I.V."/>
            <person name="Rokhsar D.S."/>
            <person name="Boore J.L."/>
        </authorList>
    </citation>
    <scope>NUCLEOTIDE SEQUENCE [LARGE SCALE GENOMIC DNA]</scope>
    <source>
        <strain evidence="4">Pr102</strain>
    </source>
</reference>
<dbReference type="GO" id="GO:0015074">
    <property type="term" value="P:DNA integration"/>
    <property type="evidence" value="ECO:0007669"/>
    <property type="project" value="InterPro"/>
</dbReference>
<name>H3H905_PHYRM</name>
<dbReference type="InterPro" id="IPR039537">
    <property type="entry name" value="Retrotran_Ty1/copia-like"/>
</dbReference>
<dbReference type="InterPro" id="IPR054722">
    <property type="entry name" value="PolX-like_BBD"/>
</dbReference>
<protein>
    <recommendedName>
        <fullName evidence="2">Integrase catalytic domain-containing protein</fullName>
    </recommendedName>
</protein>
<keyword evidence="4" id="KW-1185">Reference proteome</keyword>
<dbReference type="VEuPathDB" id="FungiDB:KRP22_838"/>
<dbReference type="InterPro" id="IPR025314">
    <property type="entry name" value="DUF4219"/>
</dbReference>
<dbReference type="Gene3D" id="3.30.420.10">
    <property type="entry name" value="Ribonuclease H-like superfamily/Ribonuclease H"/>
    <property type="match status" value="1"/>
</dbReference>
<dbReference type="EnsemblProtists" id="Phyra87314">
    <property type="protein sequence ID" value="Phyra87314"/>
    <property type="gene ID" value="Phyra87314"/>
</dbReference>
<dbReference type="InterPro" id="IPR001584">
    <property type="entry name" value="Integrase_cat-core"/>
</dbReference>
<dbReference type="Pfam" id="PF14223">
    <property type="entry name" value="Retrotran_gag_2"/>
    <property type="match status" value="1"/>
</dbReference>
<sequence length="600" mass="67501">DEEDPGDYLFSVGRTSSAAKPSDMWLVDSGATQHMTSSKTYMRNYKKMAPVDVHLADDGVVQAVGTGDIVMSMKTPRGMKKGVLTNVWHIPKLSRNLFSVGRFTKDVGPVTFESDGCFADNKGLKWQLGAREGKGLFKLCMTPMMPDEAIEVSAPVSPRVLPSLRSVKLHGVKIHTFHQVMSPSAMSSAHDASTKVSIDKFNGDNYATWNRYMRGVFLTKSVWHVVNRETTPSFTDSRPKDEYVKSSNIAFGLMLLHMDADYHHDAKAPSKSSGPSVCRGCQQGKMVQKPFPSNRDKRRYDTFELLHFDICGPMEEESLGGSKYLLLIVDEASGCMKGFCLRAKSESEDCIKTYVTKVQTQFGKKVKFVRHDGAREFATNSLKAFYEVEGIEQQTTVPYAHQTNGTTERAIRTIVTIGRSMLHHAKLDKCFWAEAAMTAIYVKNRLPSPKVEHKTPFEIVYKSKPSVKHMRVFGCQTYILTPKEKRRKWDPKARAGLFLGNEEVSKAYRLYDIEAGHVVKKAPRAAAVYRPVFPAQDQDPDYAFAMDATPTTTARINKFNGTNFHTWKFKMQMVLEERELWEVTSGEVKLEHCTTTADQA</sequence>
<dbReference type="Pfam" id="PF13961">
    <property type="entry name" value="DUF4219"/>
    <property type="match status" value="1"/>
</dbReference>
<dbReference type="EMBL" id="DS567695">
    <property type="status" value="NOT_ANNOTATED_CDS"/>
    <property type="molecule type" value="Genomic_DNA"/>
</dbReference>
<dbReference type="VEuPathDB" id="FungiDB:KRP23_14707"/>
<dbReference type="PANTHER" id="PTHR42648">
    <property type="entry name" value="TRANSPOSASE, PUTATIVE-RELATED"/>
    <property type="match status" value="1"/>
</dbReference>
<feature type="domain" description="Integrase catalytic" evidence="2">
    <location>
        <begin position="288"/>
        <end position="464"/>
    </location>
</feature>
<evidence type="ECO:0000256" key="1">
    <source>
        <dbReference type="ARBA" id="ARBA00022670"/>
    </source>
</evidence>
<accession>H3H905</accession>
<proteinExistence type="predicted"/>
<dbReference type="SUPFAM" id="SSF53098">
    <property type="entry name" value="Ribonuclease H-like"/>
    <property type="match status" value="1"/>
</dbReference>
<dbReference type="InterPro" id="IPR057670">
    <property type="entry name" value="SH3_retrovirus"/>
</dbReference>
<dbReference type="Pfam" id="PF25597">
    <property type="entry name" value="SH3_retrovirus"/>
    <property type="match status" value="1"/>
</dbReference>
<dbReference type="InParanoid" id="H3H905"/>
<dbReference type="GO" id="GO:0006508">
    <property type="term" value="P:proteolysis"/>
    <property type="evidence" value="ECO:0007669"/>
    <property type="project" value="UniProtKB-KW"/>
</dbReference>
<dbReference type="InterPro" id="IPR012337">
    <property type="entry name" value="RNaseH-like_sf"/>
</dbReference>
<keyword evidence="1" id="KW-0378">Hydrolase</keyword>
<dbReference type="Pfam" id="PF22936">
    <property type="entry name" value="Pol_BBD"/>
    <property type="match status" value="1"/>
</dbReference>
<evidence type="ECO:0000313" key="3">
    <source>
        <dbReference type="EnsemblProtists" id="Phyra87314"/>
    </source>
</evidence>
<dbReference type="AlphaFoldDB" id="H3H905"/>
<dbReference type="GO" id="GO:0008233">
    <property type="term" value="F:peptidase activity"/>
    <property type="evidence" value="ECO:0007669"/>
    <property type="project" value="UniProtKB-KW"/>
</dbReference>
<dbReference type="eggNOG" id="KOG0017">
    <property type="taxonomic scope" value="Eukaryota"/>
</dbReference>
<reference evidence="3" key="2">
    <citation type="submission" date="2015-06" db="UniProtKB">
        <authorList>
            <consortium name="EnsemblProtists"/>
        </authorList>
    </citation>
    <scope>IDENTIFICATION</scope>
    <source>
        <strain evidence="3">Pr102</strain>
    </source>
</reference>